<organism evidence="2 3">
    <name type="scientific">Ollibium composti</name>
    <dbReference type="NCBI Taxonomy" id="2675109"/>
    <lineage>
        <taxon>Bacteria</taxon>
        <taxon>Pseudomonadati</taxon>
        <taxon>Pseudomonadota</taxon>
        <taxon>Alphaproteobacteria</taxon>
        <taxon>Hyphomicrobiales</taxon>
        <taxon>Phyllobacteriaceae</taxon>
        <taxon>Ollibium</taxon>
    </lineage>
</organism>
<protein>
    <recommendedName>
        <fullName evidence="4">DUF3828 domain-containing protein</fullName>
    </recommendedName>
</protein>
<feature type="signal peptide" evidence="1">
    <location>
        <begin position="1"/>
        <end position="23"/>
    </location>
</feature>
<feature type="chain" id="PRO_5046642555" description="DUF3828 domain-containing protein" evidence="1">
    <location>
        <begin position="24"/>
        <end position="176"/>
    </location>
</feature>
<dbReference type="EMBL" id="SSNY01000003">
    <property type="protein sequence ID" value="THF58527.1"/>
    <property type="molecule type" value="Genomic_DNA"/>
</dbReference>
<evidence type="ECO:0000313" key="3">
    <source>
        <dbReference type="Proteomes" id="UP000306441"/>
    </source>
</evidence>
<evidence type="ECO:0008006" key="4">
    <source>
        <dbReference type="Google" id="ProtNLM"/>
    </source>
</evidence>
<proteinExistence type="predicted"/>
<gene>
    <name evidence="2" type="ORF">E6C48_08005</name>
</gene>
<keyword evidence="3" id="KW-1185">Reference proteome</keyword>
<evidence type="ECO:0000256" key="1">
    <source>
        <dbReference type="SAM" id="SignalP"/>
    </source>
</evidence>
<sequence length="176" mass="18690">MRVTVRLLLALACAVGWCNAASADALQGAAPAKLSSASPSSGNTPVAAQPGSPTALIKPFYEHFGLERDPAQRANFVDPAKKVLDDAEALEKSGQGECLDPNMALDNADADKDAIAGSLKMLEAINGYRAKVVVAFAEGGHPHRLEWKLEKVGDAWKIADLLSVTGEWELSQYQCE</sequence>
<dbReference type="RefSeq" id="WP_136355832.1">
    <property type="nucleotide sequence ID" value="NZ_SSNY01000003.1"/>
</dbReference>
<evidence type="ECO:0000313" key="2">
    <source>
        <dbReference type="EMBL" id="THF58527.1"/>
    </source>
</evidence>
<dbReference type="Proteomes" id="UP000306441">
    <property type="component" value="Unassembled WGS sequence"/>
</dbReference>
<keyword evidence="1" id="KW-0732">Signal</keyword>
<reference evidence="2 3" key="1">
    <citation type="submission" date="2019-04" db="EMBL/GenBank/DDBJ databases">
        <title>Mesorhizobium composti sp. nov., isolated from compost.</title>
        <authorList>
            <person name="Lin S.-Y."/>
            <person name="Hameed A."/>
            <person name="Hsieh Y.-T."/>
            <person name="Young C.-C."/>
        </authorList>
    </citation>
    <scope>NUCLEOTIDE SEQUENCE [LARGE SCALE GENOMIC DNA]</scope>
    <source>
        <strain evidence="2 3">CC-YTH430</strain>
    </source>
</reference>
<accession>A0ABY2QBZ5</accession>
<name>A0ABY2QBZ5_9HYPH</name>
<comment type="caution">
    <text evidence="2">The sequence shown here is derived from an EMBL/GenBank/DDBJ whole genome shotgun (WGS) entry which is preliminary data.</text>
</comment>